<dbReference type="InterPro" id="IPR003137">
    <property type="entry name" value="PA_domain"/>
</dbReference>
<evidence type="ECO:0000313" key="14">
    <source>
        <dbReference type="EMBL" id="KAF6168686.1"/>
    </source>
</evidence>
<keyword evidence="2" id="KW-0245">EGF-like domain</keyword>
<gene>
    <name evidence="14" type="ORF">GIB67_026572</name>
</gene>
<dbReference type="InterPro" id="IPR056858">
    <property type="entry name" value="VSR_TRX"/>
</dbReference>
<feature type="region of interest" description="Disordered" evidence="11">
    <location>
        <begin position="730"/>
        <end position="762"/>
    </location>
</feature>
<dbReference type="PANTHER" id="PTHR22702">
    <property type="entry name" value="PROTEASE-ASSOCIATED DOMAIN-CONTAINING PROTEIN"/>
    <property type="match status" value="1"/>
</dbReference>
<keyword evidence="5" id="KW-0677">Repeat</keyword>
<dbReference type="Gene3D" id="3.50.30.30">
    <property type="match status" value="1"/>
</dbReference>
<sequence length="854" mass="95643">MGVVRGILPAFSYNEKSGGRSRCSFSVDSKAIIHEEVMNKVVGWLHAIQSMVIITSECKFSDLLYPHYNCREKKVKMKHIIIIRWLRPLVGYFKLNTDGSILNATKQWGVGGIVRDPEGKMVFAFSVAQILPLLHNCMDSLLAFNSGTKMRKKLKFLQLWVLFMLVGSCVGKFIVENNSLRVTSPDSLKDVYECAIGNFGVPQYGGTMVGTVVYPKLNKKACKRFDTFDLSFKSKPGGLHTFILADRGDCYFKLKVWNVQNAGAAAILIVDDSIEPLITINTPEVKNTRADHLENITIPSALISKTFGDSIKNALFKGEMVNIKLDLTESLPHPERVEYEFWTSSNDECGPKCDSQIDFVRNFKQAAQILEQKGYTQFTPHYITWYCPKAFTLSKQCKSQCINHGRYCAPDPEQDFNKGYDGKDVVVQNLRQACLFKIANESGKAWLWWDYVTDFAIRCPMKEQKYTKECADHVIQSLGLDLRKIDQCIGDPEADVENPVFKAEQEAQIGKGSRGDVTMLSTLVINKRQYRGKLDNETVLKAICAGFQGAAKPAVCSSDVMSIPPTIPQPIPPKKGSFFQQHSKFRLDFIMKCQAQIDLHRVSGTSLNALAWKTRQWQIWRGLINWTGHGYDPVSGTFDWPEEVWVNIIAVNSEAKKYKTAPLQHRDLLEKLFDGLSATGDFTWSSGMASVPSSTQQSEYVPLPDDMNVDDTQVPLAGVDYPWDGEAIPSYDAPISPIREPTPGSTSCSRTPAPQSSRRRSAAAVQPLEPTELIQSMISAFTAQGASNTSGSNDDTSDAVVQVLQEMVSSYEIDNALFFKSLKFLGGSNEHTYRLMFIRLRPEQRVSFLESLMS</sequence>
<accession>A0A7J7NNE7</accession>
<evidence type="ECO:0008006" key="16">
    <source>
        <dbReference type="Google" id="ProtNLM"/>
    </source>
</evidence>
<evidence type="ECO:0000256" key="3">
    <source>
        <dbReference type="ARBA" id="ARBA00022692"/>
    </source>
</evidence>
<proteinExistence type="predicted"/>
<keyword evidence="6" id="KW-0106">Calcium</keyword>
<dbReference type="GO" id="GO:0016020">
    <property type="term" value="C:membrane"/>
    <property type="evidence" value="ECO:0007669"/>
    <property type="project" value="UniProtKB-SubCell"/>
</dbReference>
<keyword evidence="9" id="KW-0325">Glycoprotein</keyword>
<feature type="domain" description="Vacuolar sorting receptor thioredoxin-like" evidence="13">
    <location>
        <begin position="337"/>
        <end position="544"/>
    </location>
</feature>
<dbReference type="EMBL" id="JACGCM010000685">
    <property type="protein sequence ID" value="KAF6168686.1"/>
    <property type="molecule type" value="Genomic_DNA"/>
</dbReference>
<keyword evidence="8" id="KW-0472">Membrane</keyword>
<dbReference type="Proteomes" id="UP000541444">
    <property type="component" value="Unassembled WGS sequence"/>
</dbReference>
<organism evidence="14 15">
    <name type="scientific">Kingdonia uniflora</name>
    <dbReference type="NCBI Taxonomy" id="39325"/>
    <lineage>
        <taxon>Eukaryota</taxon>
        <taxon>Viridiplantae</taxon>
        <taxon>Streptophyta</taxon>
        <taxon>Embryophyta</taxon>
        <taxon>Tracheophyta</taxon>
        <taxon>Spermatophyta</taxon>
        <taxon>Magnoliopsida</taxon>
        <taxon>Ranunculales</taxon>
        <taxon>Circaeasteraceae</taxon>
        <taxon>Kingdonia</taxon>
    </lineage>
</organism>
<keyword evidence="7" id="KW-1133">Transmembrane helix</keyword>
<evidence type="ECO:0000256" key="9">
    <source>
        <dbReference type="ARBA" id="ARBA00023180"/>
    </source>
</evidence>
<dbReference type="OrthoDB" id="10045365at2759"/>
<protein>
    <recommendedName>
        <fullName evidence="16">PA domain-containing protein</fullName>
    </recommendedName>
</protein>
<evidence type="ECO:0000256" key="1">
    <source>
        <dbReference type="ARBA" id="ARBA00004479"/>
    </source>
</evidence>
<dbReference type="PANTHER" id="PTHR22702:SF1">
    <property type="entry name" value="PROTEASE-ASSOCIATED DOMAIN-CONTAINING PROTEIN 1"/>
    <property type="match status" value="1"/>
</dbReference>
<comment type="caution">
    <text evidence="14">The sequence shown here is derived from an EMBL/GenBank/DDBJ whole genome shotgun (WGS) entry which is preliminary data.</text>
</comment>
<keyword evidence="4" id="KW-0732">Signal</keyword>
<evidence type="ECO:0000256" key="4">
    <source>
        <dbReference type="ARBA" id="ARBA00022729"/>
    </source>
</evidence>
<evidence type="ECO:0000256" key="2">
    <source>
        <dbReference type="ARBA" id="ARBA00022536"/>
    </source>
</evidence>
<comment type="subcellular location">
    <subcellularLocation>
        <location evidence="10">Endomembrane system</location>
        <topology evidence="10">Single-pass membrane protein</topology>
    </subcellularLocation>
    <subcellularLocation>
        <location evidence="1">Membrane</location>
        <topology evidence="1">Single-pass type I membrane protein</topology>
    </subcellularLocation>
</comment>
<evidence type="ECO:0000256" key="11">
    <source>
        <dbReference type="SAM" id="MobiDB-lite"/>
    </source>
</evidence>
<evidence type="ECO:0000256" key="6">
    <source>
        <dbReference type="ARBA" id="ARBA00022837"/>
    </source>
</evidence>
<evidence type="ECO:0000259" key="13">
    <source>
        <dbReference type="Pfam" id="PF25011"/>
    </source>
</evidence>
<dbReference type="AlphaFoldDB" id="A0A7J7NNE7"/>
<dbReference type="GO" id="GO:0012505">
    <property type="term" value="C:endomembrane system"/>
    <property type="evidence" value="ECO:0007669"/>
    <property type="project" value="UniProtKB-SubCell"/>
</dbReference>
<evidence type="ECO:0000256" key="8">
    <source>
        <dbReference type="ARBA" id="ARBA00023136"/>
    </source>
</evidence>
<dbReference type="Pfam" id="PF02225">
    <property type="entry name" value="PA"/>
    <property type="match status" value="1"/>
</dbReference>
<dbReference type="SUPFAM" id="SSF52025">
    <property type="entry name" value="PA domain"/>
    <property type="match status" value="1"/>
</dbReference>
<keyword evidence="15" id="KW-1185">Reference proteome</keyword>
<keyword evidence="3" id="KW-0812">Transmembrane</keyword>
<dbReference type="Pfam" id="PF25011">
    <property type="entry name" value="VSR_TRX"/>
    <property type="match status" value="1"/>
</dbReference>
<evidence type="ECO:0000313" key="15">
    <source>
        <dbReference type="Proteomes" id="UP000541444"/>
    </source>
</evidence>
<evidence type="ECO:0000256" key="7">
    <source>
        <dbReference type="ARBA" id="ARBA00022989"/>
    </source>
</evidence>
<evidence type="ECO:0000256" key="5">
    <source>
        <dbReference type="ARBA" id="ARBA00022737"/>
    </source>
</evidence>
<evidence type="ECO:0000256" key="10">
    <source>
        <dbReference type="ARBA" id="ARBA00037847"/>
    </source>
</evidence>
<feature type="domain" description="PA" evidence="12">
    <location>
        <begin position="210"/>
        <end position="311"/>
    </location>
</feature>
<dbReference type="InterPro" id="IPR046450">
    <property type="entry name" value="PA_dom_sf"/>
</dbReference>
<dbReference type="FunFam" id="3.50.30.30:FF:000001">
    <property type="entry name" value="Vacuolar-sorting receptor 1"/>
    <property type="match status" value="1"/>
</dbReference>
<name>A0A7J7NNE7_9MAGN</name>
<reference evidence="14 15" key="1">
    <citation type="journal article" date="2020" name="IScience">
        <title>Genome Sequencing of the Endangered Kingdonia uniflora (Circaeasteraceae, Ranunculales) Reveals Potential Mechanisms of Evolutionary Specialization.</title>
        <authorList>
            <person name="Sun Y."/>
            <person name="Deng T."/>
            <person name="Zhang A."/>
            <person name="Moore M.J."/>
            <person name="Landis J.B."/>
            <person name="Lin N."/>
            <person name="Zhang H."/>
            <person name="Zhang X."/>
            <person name="Huang J."/>
            <person name="Zhang X."/>
            <person name="Sun H."/>
            <person name="Wang H."/>
        </authorList>
    </citation>
    <scope>NUCLEOTIDE SEQUENCE [LARGE SCALE GENOMIC DNA]</scope>
    <source>
        <strain evidence="14">TB1705</strain>
        <tissue evidence="14">Leaf</tissue>
    </source>
</reference>
<evidence type="ECO:0000259" key="12">
    <source>
        <dbReference type="Pfam" id="PF02225"/>
    </source>
</evidence>